<sequence>MPESKPQYVLQERNISWMINSCNPTPLEFFRFIFPTHRGRAVEKYQRTLRIALERSKDQAVVVKLQRMKDLSMSIRHSVRQTNLSLHEEINALATNQNNPGDDVSEEDIAKVNEDGKSDEDAQENVKKIIDDEDAAYGDDGAGEVNARSERTFVGSAADSGCTTPPRQITPRYDDRERDVNVINFKETIVTAQVEHGFENV</sequence>
<reference evidence="1 2" key="1">
    <citation type="journal article" date="2018" name="New Phytol.">
        <title>Phylogenomics of Endogonaceae and evolution of mycorrhizas within Mucoromycota.</title>
        <authorList>
            <person name="Chang Y."/>
            <person name="Desiro A."/>
            <person name="Na H."/>
            <person name="Sandor L."/>
            <person name="Lipzen A."/>
            <person name="Clum A."/>
            <person name="Barry K."/>
            <person name="Grigoriev I.V."/>
            <person name="Martin F.M."/>
            <person name="Stajich J.E."/>
            <person name="Smith M.E."/>
            <person name="Bonito G."/>
            <person name="Spatafora J.W."/>
        </authorList>
    </citation>
    <scope>NUCLEOTIDE SEQUENCE [LARGE SCALE GENOMIC DNA]</scope>
    <source>
        <strain evidence="1 2">AD002</strain>
    </source>
</reference>
<protein>
    <submittedName>
        <fullName evidence="1">Uncharacterized protein</fullName>
    </submittedName>
</protein>
<dbReference type="AlphaFoldDB" id="A0A433QKP5"/>
<comment type="caution">
    <text evidence="1">The sequence shown here is derived from an EMBL/GenBank/DDBJ whole genome shotgun (WGS) entry which is preliminary data.</text>
</comment>
<name>A0A433QKP5_9FUNG</name>
<organism evidence="1 2">
    <name type="scientific">Jimgerdemannia flammicorona</name>
    <dbReference type="NCBI Taxonomy" id="994334"/>
    <lineage>
        <taxon>Eukaryota</taxon>
        <taxon>Fungi</taxon>
        <taxon>Fungi incertae sedis</taxon>
        <taxon>Mucoromycota</taxon>
        <taxon>Mucoromycotina</taxon>
        <taxon>Endogonomycetes</taxon>
        <taxon>Endogonales</taxon>
        <taxon>Endogonaceae</taxon>
        <taxon>Jimgerdemannia</taxon>
    </lineage>
</organism>
<dbReference type="EMBL" id="RBNJ01003984">
    <property type="protein sequence ID" value="RUS30349.1"/>
    <property type="molecule type" value="Genomic_DNA"/>
</dbReference>
<dbReference type="Proteomes" id="UP000274822">
    <property type="component" value="Unassembled WGS sequence"/>
</dbReference>
<gene>
    <name evidence="1" type="ORF">BC938DRAFT_479507</name>
</gene>
<evidence type="ECO:0000313" key="1">
    <source>
        <dbReference type="EMBL" id="RUS30349.1"/>
    </source>
</evidence>
<evidence type="ECO:0000313" key="2">
    <source>
        <dbReference type="Proteomes" id="UP000274822"/>
    </source>
</evidence>
<proteinExistence type="predicted"/>
<keyword evidence="2" id="KW-1185">Reference proteome</keyword>
<accession>A0A433QKP5</accession>
<feature type="non-terminal residue" evidence="1">
    <location>
        <position position="201"/>
    </location>
</feature>